<evidence type="ECO:0000313" key="1">
    <source>
        <dbReference type="EMBL" id="WVW80541.1"/>
    </source>
</evidence>
<dbReference type="AlphaFoldDB" id="A0AAJ8K3W1"/>
<gene>
    <name evidence="1" type="ORF">I302_102526</name>
</gene>
<evidence type="ECO:0000313" key="2">
    <source>
        <dbReference type="Proteomes" id="UP000092730"/>
    </source>
</evidence>
<dbReference type="RefSeq" id="XP_065725575.1">
    <property type="nucleotide sequence ID" value="XM_065869503.1"/>
</dbReference>
<proteinExistence type="predicted"/>
<dbReference type="GeneID" id="90824356"/>
<protein>
    <submittedName>
        <fullName evidence="1">Uncharacterized protein</fullName>
    </submittedName>
</protein>
<dbReference type="EMBL" id="CP144541">
    <property type="protein sequence ID" value="WVW80541.1"/>
    <property type="molecule type" value="Genomic_DNA"/>
</dbReference>
<accession>A0AAJ8K3W1</accession>
<organism evidence="1 2">
    <name type="scientific">Kwoniella bestiolae CBS 10118</name>
    <dbReference type="NCBI Taxonomy" id="1296100"/>
    <lineage>
        <taxon>Eukaryota</taxon>
        <taxon>Fungi</taxon>
        <taxon>Dikarya</taxon>
        <taxon>Basidiomycota</taxon>
        <taxon>Agaricomycotina</taxon>
        <taxon>Tremellomycetes</taxon>
        <taxon>Tremellales</taxon>
        <taxon>Cryptococcaceae</taxon>
        <taxon>Kwoniella</taxon>
    </lineage>
</organism>
<reference evidence="1" key="1">
    <citation type="submission" date="2013-07" db="EMBL/GenBank/DDBJ databases">
        <authorList>
            <consortium name="The Broad Institute Genome Sequencing Platform"/>
            <person name="Cuomo C."/>
            <person name="Litvintseva A."/>
            <person name="Chen Y."/>
            <person name="Heitman J."/>
            <person name="Sun S."/>
            <person name="Springer D."/>
            <person name="Dromer F."/>
            <person name="Young S.K."/>
            <person name="Zeng Q."/>
            <person name="Gargeya S."/>
            <person name="Fitzgerald M."/>
            <person name="Abouelleil A."/>
            <person name="Alvarado L."/>
            <person name="Berlin A.M."/>
            <person name="Chapman S.B."/>
            <person name="Dewar J."/>
            <person name="Goldberg J."/>
            <person name="Griggs A."/>
            <person name="Gujja S."/>
            <person name="Hansen M."/>
            <person name="Howarth C."/>
            <person name="Imamovic A."/>
            <person name="Larimer J."/>
            <person name="McCowan C."/>
            <person name="Murphy C."/>
            <person name="Pearson M."/>
            <person name="Priest M."/>
            <person name="Roberts A."/>
            <person name="Saif S."/>
            <person name="Shea T."/>
            <person name="Sykes S."/>
            <person name="Wortman J."/>
            <person name="Nusbaum C."/>
            <person name="Birren B."/>
        </authorList>
    </citation>
    <scope>NUCLEOTIDE SEQUENCE</scope>
    <source>
        <strain evidence="1">CBS 10118</strain>
    </source>
</reference>
<dbReference type="Proteomes" id="UP000092730">
    <property type="component" value="Chromosome 1"/>
</dbReference>
<reference evidence="1" key="2">
    <citation type="submission" date="2024-02" db="EMBL/GenBank/DDBJ databases">
        <title>Comparative genomics of Cryptococcus and Kwoniella reveals pathogenesis evolution and contrasting modes of karyotype evolution via chromosome fusion or intercentromeric recombination.</title>
        <authorList>
            <person name="Coelho M.A."/>
            <person name="David-Palma M."/>
            <person name="Shea T."/>
            <person name="Bowers K."/>
            <person name="McGinley-Smith S."/>
            <person name="Mohammad A.W."/>
            <person name="Gnirke A."/>
            <person name="Yurkov A.M."/>
            <person name="Nowrousian M."/>
            <person name="Sun S."/>
            <person name="Cuomo C.A."/>
            <person name="Heitman J."/>
        </authorList>
    </citation>
    <scope>NUCLEOTIDE SEQUENCE</scope>
    <source>
        <strain evidence="1">CBS 10118</strain>
    </source>
</reference>
<name>A0AAJ8K3W1_9TREE</name>
<dbReference type="KEGG" id="kbi:90824356"/>
<keyword evidence="2" id="KW-1185">Reference proteome</keyword>
<sequence>MLDQAVIADDNADVQSLLGQPINNIVYALAIPASVDRIDNIPELDSVNNGRVSGGFRLRVESKIDERADARRRNGLRQIVQAPAPPHPFQPVPTWILWVRATKANGNYQKILASSPVHGRNPSSAHRS</sequence>